<dbReference type="KEGG" id="zju:107419902"/>
<feature type="region of interest" description="Disordered" evidence="2">
    <location>
        <begin position="310"/>
        <end position="337"/>
    </location>
</feature>
<dbReference type="InParanoid" id="A0A6P4AER0"/>
<proteinExistence type="predicted"/>
<accession>A0A6P4AER0</accession>
<dbReference type="GeneID" id="107419902"/>
<sequence length="482" mass="54240">MLSTGRFQLPWCSNSLLTIQSNSTASSLSLPYRTHRTHLAFCPSVSSSALLFTAWSENGVFLSSLRTFCNTHFNSSADFGHGCNGFRAFALKKHARGEMELLDMDSFDDDYDDDDDEEEEEEFGNGDDFEEDDEDGTFFLPFGRMKKWLENKPRGFGEGKVYDTSIEDKLFEEMEQSRQAQDANINKLKKNPAKPSSKQDEQKKKAKEVVPSGIQVQVVNLPKKKNVHRDLKSAFKGVPGIISINPVVSGNKKTRDPICKGSAFIYFKSEEEANRFIQMFSRQSISFGKVQKEIKCEIVKSQISDSAIEQSADRTYTEEVPEVEGYQNGLSDMDDSSLEMGVENRSDEYDEPNDNFDMQEPEDVGENLESITASELSDGDSLEQRSESESSLDLVSLKRLERIEALEKKLLGKGMEEKVPSKGKGEKIRKKKLLAKGKEVKDQRKLGIPGSAKRLKIKEKAVLTDVFSKYGTKSAMASKEER</sequence>
<evidence type="ECO:0000313" key="5">
    <source>
        <dbReference type="RefSeq" id="XP_015884219.3"/>
    </source>
</evidence>
<evidence type="ECO:0000256" key="2">
    <source>
        <dbReference type="SAM" id="MobiDB-lite"/>
    </source>
</evidence>
<dbReference type="Gene3D" id="3.30.70.330">
    <property type="match status" value="1"/>
</dbReference>
<name>A0A6P4AER0_ZIZJJ</name>
<feature type="region of interest" description="Disordered" evidence="2">
    <location>
        <begin position="105"/>
        <end position="133"/>
    </location>
</feature>
<keyword evidence="1" id="KW-0694">RNA-binding</keyword>
<dbReference type="PROSITE" id="PS50102">
    <property type="entry name" value="RRM"/>
    <property type="match status" value="1"/>
</dbReference>
<dbReference type="InterPro" id="IPR035979">
    <property type="entry name" value="RBD_domain_sf"/>
</dbReference>
<dbReference type="Proteomes" id="UP001652623">
    <property type="component" value="Chromosome 12"/>
</dbReference>
<keyword evidence="4" id="KW-1185">Reference proteome</keyword>
<dbReference type="SUPFAM" id="SSF54928">
    <property type="entry name" value="RNA-binding domain, RBD"/>
    <property type="match status" value="1"/>
</dbReference>
<dbReference type="InterPro" id="IPR000504">
    <property type="entry name" value="RRM_dom"/>
</dbReference>
<dbReference type="GO" id="GO:0003723">
    <property type="term" value="F:RNA binding"/>
    <property type="evidence" value="ECO:0007669"/>
    <property type="project" value="UniProtKB-UniRule"/>
</dbReference>
<gene>
    <name evidence="5" type="primary">LOC107419902</name>
</gene>
<dbReference type="CDD" id="cd00590">
    <property type="entry name" value="RRM_SF"/>
    <property type="match status" value="1"/>
</dbReference>
<evidence type="ECO:0000259" key="3">
    <source>
        <dbReference type="PROSITE" id="PS50102"/>
    </source>
</evidence>
<dbReference type="SMR" id="A0A6P4AER0"/>
<dbReference type="FunCoup" id="A0A6P4AER0">
    <property type="interactions" value="962"/>
</dbReference>
<dbReference type="RefSeq" id="XP_015884219.3">
    <property type="nucleotide sequence ID" value="XM_016028733.4"/>
</dbReference>
<evidence type="ECO:0000313" key="4">
    <source>
        <dbReference type="Proteomes" id="UP001652623"/>
    </source>
</evidence>
<dbReference type="PANTHER" id="PTHR37200">
    <property type="entry name" value="RNA-BINDING (RRM/RBD/RNP MOTIFS) FAMILY PROTEIN"/>
    <property type="match status" value="1"/>
</dbReference>
<evidence type="ECO:0000256" key="1">
    <source>
        <dbReference type="PROSITE-ProRule" id="PRU00176"/>
    </source>
</evidence>
<dbReference type="PANTHER" id="PTHR37200:SF1">
    <property type="entry name" value="RNA-BINDING (RRM_RBD_RNP MOTIFS) FAMILY PROTEIN"/>
    <property type="match status" value="1"/>
</dbReference>
<dbReference type="InterPro" id="IPR012677">
    <property type="entry name" value="Nucleotide-bd_a/b_plait_sf"/>
</dbReference>
<feature type="region of interest" description="Disordered" evidence="2">
    <location>
        <begin position="174"/>
        <end position="209"/>
    </location>
</feature>
<reference evidence="5" key="1">
    <citation type="submission" date="2025-08" db="UniProtKB">
        <authorList>
            <consortium name="RefSeq"/>
        </authorList>
    </citation>
    <scope>IDENTIFICATION</scope>
    <source>
        <tissue evidence="5">Seedling</tissue>
    </source>
</reference>
<dbReference type="AlphaFoldDB" id="A0A6P4AER0"/>
<organism evidence="4 5">
    <name type="scientific">Ziziphus jujuba</name>
    <name type="common">Chinese jujube</name>
    <name type="synonym">Ziziphus sativa</name>
    <dbReference type="NCBI Taxonomy" id="326968"/>
    <lineage>
        <taxon>Eukaryota</taxon>
        <taxon>Viridiplantae</taxon>
        <taxon>Streptophyta</taxon>
        <taxon>Embryophyta</taxon>
        <taxon>Tracheophyta</taxon>
        <taxon>Spermatophyta</taxon>
        <taxon>Magnoliopsida</taxon>
        <taxon>eudicotyledons</taxon>
        <taxon>Gunneridae</taxon>
        <taxon>Pentapetalae</taxon>
        <taxon>rosids</taxon>
        <taxon>fabids</taxon>
        <taxon>Rosales</taxon>
        <taxon>Rhamnaceae</taxon>
        <taxon>Paliureae</taxon>
        <taxon>Ziziphus</taxon>
    </lineage>
</organism>
<feature type="domain" description="RRM" evidence="3">
    <location>
        <begin position="214"/>
        <end position="301"/>
    </location>
</feature>
<protein>
    <submittedName>
        <fullName evidence="5">Uncharacterized protein LOC107419902</fullName>
    </submittedName>
</protein>